<accession>A0A8X8GYG0</accession>
<dbReference type="CDD" id="cd13578">
    <property type="entry name" value="PBP2_Bug27"/>
    <property type="match status" value="1"/>
</dbReference>
<evidence type="ECO:0000313" key="3">
    <source>
        <dbReference type="EMBL" id="NUB46623.1"/>
    </source>
</evidence>
<protein>
    <submittedName>
        <fullName evidence="3">Tripartite tricarboxylate transporter substrate binding protein</fullName>
    </submittedName>
</protein>
<dbReference type="PIRSF" id="PIRSF017082">
    <property type="entry name" value="YflP"/>
    <property type="match status" value="1"/>
</dbReference>
<proteinExistence type="inferred from homology"/>
<organism evidence="3 4">
    <name type="scientific">Fertoeibacter niger</name>
    <dbReference type="NCBI Taxonomy" id="2656921"/>
    <lineage>
        <taxon>Bacteria</taxon>
        <taxon>Pseudomonadati</taxon>
        <taxon>Pseudomonadota</taxon>
        <taxon>Alphaproteobacteria</taxon>
        <taxon>Rhodobacterales</taxon>
        <taxon>Paracoccaceae</taxon>
        <taxon>Fertoeibacter</taxon>
    </lineage>
</organism>
<dbReference type="PANTHER" id="PTHR42928:SF5">
    <property type="entry name" value="BLR1237 PROTEIN"/>
    <property type="match status" value="1"/>
</dbReference>
<dbReference type="PROSITE" id="PS51318">
    <property type="entry name" value="TAT"/>
    <property type="match status" value="1"/>
</dbReference>
<dbReference type="EMBL" id="WHUT02000018">
    <property type="protein sequence ID" value="NUB46623.1"/>
    <property type="molecule type" value="Genomic_DNA"/>
</dbReference>
<dbReference type="AlphaFoldDB" id="A0A8X8GYG0"/>
<comment type="caution">
    <text evidence="3">The sequence shown here is derived from an EMBL/GenBank/DDBJ whole genome shotgun (WGS) entry which is preliminary data.</text>
</comment>
<dbReference type="Proteomes" id="UP000484076">
    <property type="component" value="Unassembled WGS sequence"/>
</dbReference>
<gene>
    <name evidence="3" type="ORF">GEU84_019720</name>
</gene>
<dbReference type="RefSeq" id="WP_174540026.1">
    <property type="nucleotide sequence ID" value="NZ_WHUT02000018.1"/>
</dbReference>
<keyword evidence="4" id="KW-1185">Reference proteome</keyword>
<evidence type="ECO:0000256" key="2">
    <source>
        <dbReference type="SAM" id="SignalP"/>
    </source>
</evidence>
<sequence>MPHPVTRRAVLAVSALFLAAAAAPAAAEYPESPVTLVIPFAAGGSTDVVGRIVAERMGAELGQQVIVQNVGGAGGSLGAGQVAQAEPDGYTILMGTVATHALNPLILKQKPYDAVTDFAPVSLLVVVPNVLAVNPELPVTTVQELIDLAKSDPTLLAYASSGNGTPLHLSGELFKAMAGVEITHIPYKGSGPALTDVLGNQVPVIFDNLPSASGHMTSGGLRALGVTTAERAPSFPDLPSIAETLPGYETYTWNALFAPAGTPPEVVARLNDAAKVAMADPAVVARMAEFSATIVASTPEELAAHVDDEIAKWTPVVADAGVSMD</sequence>
<evidence type="ECO:0000256" key="1">
    <source>
        <dbReference type="ARBA" id="ARBA00006987"/>
    </source>
</evidence>
<dbReference type="InterPro" id="IPR005064">
    <property type="entry name" value="BUG"/>
</dbReference>
<feature type="chain" id="PRO_5036490937" evidence="2">
    <location>
        <begin position="26"/>
        <end position="325"/>
    </location>
</feature>
<dbReference type="Gene3D" id="3.40.190.150">
    <property type="entry name" value="Bordetella uptake gene, domain 1"/>
    <property type="match status" value="1"/>
</dbReference>
<dbReference type="PANTHER" id="PTHR42928">
    <property type="entry name" value="TRICARBOXYLATE-BINDING PROTEIN"/>
    <property type="match status" value="1"/>
</dbReference>
<evidence type="ECO:0000313" key="4">
    <source>
        <dbReference type="Proteomes" id="UP000484076"/>
    </source>
</evidence>
<dbReference type="Pfam" id="PF03401">
    <property type="entry name" value="TctC"/>
    <property type="match status" value="1"/>
</dbReference>
<reference evidence="3" key="1">
    <citation type="submission" date="2020-05" db="EMBL/GenBank/DDBJ databases">
        <title>Fertoebacter nigrum gen. nov., sp. nov., a new member of the family Rhodobacteraceae.</title>
        <authorList>
            <person name="Szuroczki S."/>
            <person name="Abbaszade G."/>
            <person name="Buni D."/>
            <person name="Schumann P."/>
            <person name="Toth E."/>
        </authorList>
    </citation>
    <scope>NUCLEOTIDE SEQUENCE</scope>
    <source>
        <strain evidence="3">RG-N-1a</strain>
    </source>
</reference>
<dbReference type="SUPFAM" id="SSF53850">
    <property type="entry name" value="Periplasmic binding protein-like II"/>
    <property type="match status" value="1"/>
</dbReference>
<dbReference type="InterPro" id="IPR042100">
    <property type="entry name" value="Bug_dom1"/>
</dbReference>
<comment type="similarity">
    <text evidence="1">Belongs to the UPF0065 (bug) family.</text>
</comment>
<keyword evidence="2" id="KW-0732">Signal</keyword>
<feature type="signal peptide" evidence="2">
    <location>
        <begin position="1"/>
        <end position="25"/>
    </location>
</feature>
<dbReference type="InterPro" id="IPR006311">
    <property type="entry name" value="TAT_signal"/>
</dbReference>
<name>A0A8X8GYG0_9RHOB</name>
<dbReference type="Gene3D" id="3.40.190.10">
    <property type="entry name" value="Periplasmic binding protein-like II"/>
    <property type="match status" value="1"/>
</dbReference>